<reference evidence="1" key="1">
    <citation type="submission" date="2021-02" db="EMBL/GenBank/DDBJ databases">
        <authorList>
            <person name="Nowell W R."/>
        </authorList>
    </citation>
    <scope>NUCLEOTIDE SEQUENCE</scope>
</reference>
<comment type="caution">
    <text evidence="1">The sequence shown here is derived from an EMBL/GenBank/DDBJ whole genome shotgun (WGS) entry which is preliminary data.</text>
</comment>
<dbReference type="AlphaFoldDB" id="A0A815NB07"/>
<dbReference type="EMBL" id="CAJNON010001165">
    <property type="protein sequence ID" value="CAF1435795.1"/>
    <property type="molecule type" value="Genomic_DNA"/>
</dbReference>
<dbReference type="OrthoDB" id="10044630at2759"/>
<sequence>MLNSSKEVIFRRANSDQHMLFDDIVRQDQYYDDLGKLRHRLHKSTPNIQSIVLTDMDRSKMNKIYERKLDRELTGPRGLNWQYKHELQRLESDQRHLKRFSVDLAKMSLLPSISQSSSFHRNHTPRLSAIIEETPSLPIIETAKIRQRCSLPVSSNQIKPTQQRSSMSKINFSNEHSHSVCKQYLQQVVAKTSDDRSYFQQHAYLINQQKRMIEQKLKEFLH</sequence>
<accession>A0A815NB07</accession>
<name>A0A815NB07_9BILA</name>
<evidence type="ECO:0000313" key="2">
    <source>
        <dbReference type="Proteomes" id="UP000663891"/>
    </source>
</evidence>
<proteinExistence type="predicted"/>
<dbReference type="Proteomes" id="UP000663891">
    <property type="component" value="Unassembled WGS sequence"/>
</dbReference>
<organism evidence="1 2">
    <name type="scientific">Adineta steineri</name>
    <dbReference type="NCBI Taxonomy" id="433720"/>
    <lineage>
        <taxon>Eukaryota</taxon>
        <taxon>Metazoa</taxon>
        <taxon>Spiralia</taxon>
        <taxon>Gnathifera</taxon>
        <taxon>Rotifera</taxon>
        <taxon>Eurotatoria</taxon>
        <taxon>Bdelloidea</taxon>
        <taxon>Adinetida</taxon>
        <taxon>Adinetidae</taxon>
        <taxon>Adineta</taxon>
    </lineage>
</organism>
<evidence type="ECO:0000313" key="1">
    <source>
        <dbReference type="EMBL" id="CAF1435795.1"/>
    </source>
</evidence>
<protein>
    <submittedName>
        <fullName evidence="1">Uncharacterized protein</fullName>
    </submittedName>
</protein>
<gene>
    <name evidence="1" type="ORF">VCS650_LOCUS38579</name>
</gene>